<reference evidence="1" key="1">
    <citation type="journal article" date="2022" name="Microorganisms">
        <title>Antibiotic Susceptibility, Resistance Gene Determinants and Corresponding Genomic Regions in Lactobacillus amylovorus Isolates Derived from Wild Boars and Domestic Pigs.</title>
        <authorList>
            <person name="Moravkova M."/>
            <person name="Kostovova I."/>
            <person name="Kavanova K."/>
            <person name="Pechar R."/>
            <person name="Stanek S."/>
            <person name="Brychta A."/>
            <person name="Zeman M."/>
            <person name="Kubasova T."/>
        </authorList>
    </citation>
    <scope>NUCLEOTIDE SEQUENCE</scope>
    <source>
        <strain evidence="1">M356A</strain>
    </source>
</reference>
<dbReference type="EMBL" id="JAOTGU010000009">
    <property type="protein sequence ID" value="MDB6262306.1"/>
    <property type="molecule type" value="Genomic_DNA"/>
</dbReference>
<dbReference type="RefSeq" id="WP_271870200.1">
    <property type="nucleotide sequence ID" value="NZ_JAOTGU010000009.1"/>
</dbReference>
<reference evidence="1" key="2">
    <citation type="submission" date="2022-10" db="EMBL/GenBank/DDBJ databases">
        <authorList>
            <person name="Kostovova I."/>
            <person name="Moravkova M."/>
            <person name="Pechar R."/>
        </authorList>
    </citation>
    <scope>NUCLEOTIDE SEQUENCE</scope>
    <source>
        <strain evidence="1">M356A</strain>
    </source>
</reference>
<organism evidence="1 2">
    <name type="scientific">Lactobacillus amylovorus</name>
    <dbReference type="NCBI Taxonomy" id="1604"/>
    <lineage>
        <taxon>Bacteria</taxon>
        <taxon>Bacillati</taxon>
        <taxon>Bacillota</taxon>
        <taxon>Bacilli</taxon>
        <taxon>Lactobacillales</taxon>
        <taxon>Lactobacillaceae</taxon>
        <taxon>Lactobacillus</taxon>
    </lineage>
</organism>
<evidence type="ECO:0000313" key="1">
    <source>
        <dbReference type="EMBL" id="MDB6262306.1"/>
    </source>
</evidence>
<protein>
    <submittedName>
        <fullName evidence="1">Uncharacterized protein</fullName>
    </submittedName>
</protein>
<comment type="caution">
    <text evidence="1">The sequence shown here is derived from an EMBL/GenBank/DDBJ whole genome shotgun (WGS) entry which is preliminary data.</text>
</comment>
<proteinExistence type="predicted"/>
<dbReference type="Proteomes" id="UP001143700">
    <property type="component" value="Unassembled WGS sequence"/>
</dbReference>
<accession>A0A9X4ADF0</accession>
<dbReference type="AlphaFoldDB" id="A0A9X4ADF0"/>
<name>A0A9X4ADF0_LACAM</name>
<gene>
    <name evidence="1" type="ORF">ODV15_07060</name>
</gene>
<evidence type="ECO:0000313" key="2">
    <source>
        <dbReference type="Proteomes" id="UP001143700"/>
    </source>
</evidence>
<sequence length="75" mass="8399">MDSVLHFTPLEQVFDKDDPKGEAGLYKFKIPMQDTIKMYKYSAQNGCSTATMFPGYSSAAQYALEQTKLSNLGHI</sequence>